<keyword evidence="2 9" id="KW-0547">Nucleotide-binding</keyword>
<dbReference type="HAMAP" id="MF_00016">
    <property type="entry name" value="DNA_HJ_migration_RuvB"/>
    <property type="match status" value="1"/>
</dbReference>
<dbReference type="InterPro" id="IPR003593">
    <property type="entry name" value="AAA+_ATPase"/>
</dbReference>
<keyword evidence="6 9" id="KW-0238">DNA-binding</keyword>
<dbReference type="NCBIfam" id="NF000868">
    <property type="entry name" value="PRK00080.1"/>
    <property type="match status" value="1"/>
</dbReference>
<feature type="binding site" evidence="9">
    <location>
        <position position="173"/>
    </location>
    <ligand>
        <name>ATP</name>
        <dbReference type="ChEBI" id="CHEBI:30616"/>
    </ligand>
</feature>
<dbReference type="EC" id="3.6.4.-" evidence="9"/>
<dbReference type="GO" id="GO:0048476">
    <property type="term" value="C:Holliday junction resolvase complex"/>
    <property type="evidence" value="ECO:0007669"/>
    <property type="project" value="UniProtKB-UniRule"/>
</dbReference>
<comment type="catalytic activity">
    <reaction evidence="9">
        <text>ATP + H2O = ADP + phosphate + H(+)</text>
        <dbReference type="Rhea" id="RHEA:13065"/>
        <dbReference type="ChEBI" id="CHEBI:15377"/>
        <dbReference type="ChEBI" id="CHEBI:15378"/>
        <dbReference type="ChEBI" id="CHEBI:30616"/>
        <dbReference type="ChEBI" id="CHEBI:43474"/>
        <dbReference type="ChEBI" id="CHEBI:456216"/>
    </reaction>
</comment>
<feature type="binding site" evidence="9">
    <location>
        <position position="22"/>
    </location>
    <ligand>
        <name>ATP</name>
        <dbReference type="ChEBI" id="CHEBI:30616"/>
    </ligand>
</feature>
<dbReference type="InterPro" id="IPR036388">
    <property type="entry name" value="WH-like_DNA-bd_sf"/>
</dbReference>
<feature type="binding site" evidence="9">
    <location>
        <position position="317"/>
    </location>
    <ligand>
        <name>DNA</name>
        <dbReference type="ChEBI" id="CHEBI:16991"/>
    </ligand>
</feature>
<feature type="region of interest" description="Head domain (RuvB-H)" evidence="9">
    <location>
        <begin position="257"/>
        <end position="347"/>
    </location>
</feature>
<dbReference type="InterPro" id="IPR008824">
    <property type="entry name" value="RuvB-like_N"/>
</dbReference>
<name>A0A934KJU5_9BACT</name>
<evidence type="ECO:0000256" key="6">
    <source>
        <dbReference type="ARBA" id="ARBA00023125"/>
    </source>
</evidence>
<dbReference type="GO" id="GO:0009378">
    <property type="term" value="F:four-way junction helicase activity"/>
    <property type="evidence" value="ECO:0007669"/>
    <property type="project" value="InterPro"/>
</dbReference>
<dbReference type="AlphaFoldDB" id="A0A934KJU5"/>
<dbReference type="PANTHER" id="PTHR42848">
    <property type="match status" value="1"/>
</dbReference>
<dbReference type="InterPro" id="IPR036390">
    <property type="entry name" value="WH_DNA-bd_sf"/>
</dbReference>
<reference evidence="11 12" key="1">
    <citation type="submission" date="2020-10" db="EMBL/GenBank/DDBJ databases">
        <title>Ca. Dormibacterota MAGs.</title>
        <authorList>
            <person name="Montgomery K."/>
        </authorList>
    </citation>
    <scope>NUCLEOTIDE SEQUENCE [LARGE SCALE GENOMIC DNA]</scope>
    <source>
        <strain evidence="11">Mitchell_Peninsula_5</strain>
    </source>
</reference>
<comment type="caution">
    <text evidence="11">The sequence shown here is derived from an EMBL/GenBank/DDBJ whole genome shotgun (WGS) entry which is preliminary data.</text>
</comment>
<sequence length="347" mass="37320">MDEPSVTTPLEVEEEHAAEVALRPQRLDDFVGQAGIHEQVHVLVEAARGRSEPIDHILLYGPPGLGKTTLAQIIATEMGVQARLTSGPALEHQGMLASILTSLNDRDVFFIDEVHRLNSAVEEALYPAMEDLAFDFVAGRGAGAQTLRLSLNRFTVIAATTRAGALGGPLRDRFGVTFRLDYYDIAELTDIIRRSARLLKISIDDDGAGLLASRARGTPRVANRLLRRARDYAQVRAAGRIDVASATAALDMLGVDAAGLDEMDRRVLAALTGPLRGHPVGAQTIAVSVQEEPETIEDVVEPYLIRLGMLARTPRGRVPTARAYTHLGLSVPAGTVGADDVQPSLFS</sequence>
<dbReference type="InterPro" id="IPR041445">
    <property type="entry name" value="AAA_lid_4"/>
</dbReference>
<feature type="binding site" evidence="9">
    <location>
        <position position="183"/>
    </location>
    <ligand>
        <name>ATP</name>
        <dbReference type="ChEBI" id="CHEBI:30616"/>
    </ligand>
</feature>
<dbReference type="GO" id="GO:0006281">
    <property type="term" value="P:DNA repair"/>
    <property type="evidence" value="ECO:0007669"/>
    <property type="project" value="UniProtKB-UniRule"/>
</dbReference>
<dbReference type="SUPFAM" id="SSF46785">
    <property type="entry name" value="Winged helix' DNA-binding domain"/>
    <property type="match status" value="1"/>
</dbReference>
<comment type="caution">
    <text evidence="9">Lacks conserved residue(s) required for the propagation of feature annotation.</text>
</comment>
<protein>
    <recommendedName>
        <fullName evidence="9">Holliday junction branch migration complex subunit RuvB</fullName>
        <ecNumber evidence="9">3.6.4.-</ecNumber>
    </recommendedName>
</protein>
<comment type="subcellular location">
    <subcellularLocation>
        <location evidence="9">Cytoplasm</location>
    </subcellularLocation>
</comment>
<evidence type="ECO:0000259" key="10">
    <source>
        <dbReference type="SMART" id="SM00382"/>
    </source>
</evidence>
<feature type="binding site" evidence="9">
    <location>
        <position position="68"/>
    </location>
    <ligand>
        <name>ATP</name>
        <dbReference type="ChEBI" id="CHEBI:30616"/>
    </ligand>
</feature>
<feature type="region of interest" description="Small ATPAse domain (RuvB-S)" evidence="9">
    <location>
        <begin position="184"/>
        <end position="254"/>
    </location>
</feature>
<proteinExistence type="inferred from homology"/>
<dbReference type="InterPro" id="IPR027417">
    <property type="entry name" value="P-loop_NTPase"/>
</dbReference>
<evidence type="ECO:0000256" key="9">
    <source>
        <dbReference type="HAMAP-Rule" id="MF_00016"/>
    </source>
</evidence>
<evidence type="ECO:0000256" key="1">
    <source>
        <dbReference type="ARBA" id="ARBA00022490"/>
    </source>
</evidence>
<dbReference type="GO" id="GO:0016787">
    <property type="term" value="F:hydrolase activity"/>
    <property type="evidence" value="ECO:0007669"/>
    <property type="project" value="UniProtKB-KW"/>
</dbReference>
<dbReference type="Gene3D" id="1.10.8.60">
    <property type="match status" value="1"/>
</dbReference>
<keyword evidence="8 9" id="KW-0234">DNA repair</keyword>
<feature type="binding site" evidence="9">
    <location>
        <position position="68"/>
    </location>
    <ligand>
        <name>Mg(2+)</name>
        <dbReference type="ChEBI" id="CHEBI:18420"/>
    </ligand>
</feature>
<gene>
    <name evidence="9 11" type="primary">ruvB</name>
    <name evidence="11" type="ORF">JF887_12180</name>
</gene>
<dbReference type="Pfam" id="PF05491">
    <property type="entry name" value="WHD_RuvB"/>
    <property type="match status" value="1"/>
</dbReference>
<evidence type="ECO:0000313" key="12">
    <source>
        <dbReference type="Proteomes" id="UP000614410"/>
    </source>
</evidence>
<feature type="binding site" evidence="9">
    <location>
        <position position="312"/>
    </location>
    <ligand>
        <name>DNA</name>
        <dbReference type="ChEBI" id="CHEBI:16991"/>
    </ligand>
</feature>
<feature type="binding site" evidence="9">
    <location>
        <position position="23"/>
    </location>
    <ligand>
        <name>ATP</name>
        <dbReference type="ChEBI" id="CHEBI:30616"/>
    </ligand>
</feature>
<dbReference type="PANTHER" id="PTHR42848:SF1">
    <property type="entry name" value="HOLLIDAY JUNCTION BRANCH MIGRATION COMPLEX SUBUNIT RUVB"/>
    <property type="match status" value="1"/>
</dbReference>
<feature type="domain" description="AAA+ ATPase" evidence="10">
    <location>
        <begin position="53"/>
        <end position="184"/>
    </location>
</feature>
<dbReference type="GO" id="GO:0000400">
    <property type="term" value="F:four-way junction DNA binding"/>
    <property type="evidence" value="ECO:0007669"/>
    <property type="project" value="UniProtKB-UniRule"/>
</dbReference>
<keyword evidence="3 9" id="KW-0227">DNA damage</keyword>
<dbReference type="GO" id="GO:0006310">
    <property type="term" value="P:DNA recombination"/>
    <property type="evidence" value="ECO:0007669"/>
    <property type="project" value="UniProtKB-UniRule"/>
</dbReference>
<evidence type="ECO:0000256" key="8">
    <source>
        <dbReference type="ARBA" id="ARBA00023204"/>
    </source>
</evidence>
<dbReference type="InterPro" id="IPR008823">
    <property type="entry name" value="RuvB_wg_C"/>
</dbReference>
<keyword evidence="7 9" id="KW-0233">DNA recombination</keyword>
<comment type="function">
    <text evidence="9">The RuvA-RuvB-RuvC complex processes Holliday junction (HJ) DNA during genetic recombination and DNA repair, while the RuvA-RuvB complex plays an important role in the rescue of blocked DNA replication forks via replication fork reversal (RFR). RuvA specifically binds to HJ cruciform DNA, conferring on it an open structure. The RuvB hexamer acts as an ATP-dependent pump, pulling dsDNA into and through the RuvAB complex. RuvB forms 2 homohexamers on either side of HJ DNA bound by 1 or 2 RuvA tetramers; 4 subunits per hexamer contact DNA at a time. Coordinated motions by a converter formed by DNA-disengaged RuvB subunits stimulates ATP hydrolysis and nucleotide exchange. Immobilization of the converter enables RuvB to convert the ATP-contained energy into a lever motion, pulling 2 nucleotides of DNA out of the RuvA tetramer per ATP hydrolyzed, thus driving DNA branch migration. The RuvB motors rotate together with the DNA substrate, which together with the progressing nucleotide cycle form the mechanistic basis for DNA recombination by continuous HJ branch migration. Branch migration allows RuvC to scan DNA until it finds its consensus sequence, where it cleaves and resolves cruciform DNA.</text>
</comment>
<feature type="binding site" evidence="9">
    <location>
        <position position="64"/>
    </location>
    <ligand>
        <name>ATP</name>
        <dbReference type="ChEBI" id="CHEBI:30616"/>
    </ligand>
</feature>
<feature type="binding site" evidence="9">
    <location>
        <position position="69"/>
    </location>
    <ligand>
        <name>ATP</name>
        <dbReference type="ChEBI" id="CHEBI:30616"/>
    </ligand>
</feature>
<dbReference type="SMART" id="SM00382">
    <property type="entry name" value="AAA"/>
    <property type="match status" value="1"/>
</dbReference>
<dbReference type="SUPFAM" id="SSF52540">
    <property type="entry name" value="P-loop containing nucleoside triphosphate hydrolases"/>
    <property type="match status" value="1"/>
</dbReference>
<dbReference type="GO" id="GO:0005737">
    <property type="term" value="C:cytoplasm"/>
    <property type="evidence" value="ECO:0007669"/>
    <property type="project" value="UniProtKB-SubCell"/>
</dbReference>
<dbReference type="Gene3D" id="3.40.50.300">
    <property type="entry name" value="P-loop containing nucleotide triphosphate hydrolases"/>
    <property type="match status" value="1"/>
</dbReference>
<evidence type="ECO:0000256" key="7">
    <source>
        <dbReference type="ARBA" id="ARBA00023172"/>
    </source>
</evidence>
<feature type="binding site" evidence="9">
    <location>
        <position position="67"/>
    </location>
    <ligand>
        <name>ATP</name>
        <dbReference type="ChEBI" id="CHEBI:30616"/>
    </ligand>
</feature>
<dbReference type="EMBL" id="JAEKNN010000058">
    <property type="protein sequence ID" value="MBJ7610171.1"/>
    <property type="molecule type" value="Genomic_DNA"/>
</dbReference>
<evidence type="ECO:0000256" key="3">
    <source>
        <dbReference type="ARBA" id="ARBA00022763"/>
    </source>
</evidence>
<dbReference type="CDD" id="cd00009">
    <property type="entry name" value="AAA"/>
    <property type="match status" value="1"/>
</dbReference>
<keyword evidence="5 9" id="KW-0067">ATP-binding</keyword>
<dbReference type="NCBIfam" id="TIGR00635">
    <property type="entry name" value="ruvB"/>
    <property type="match status" value="1"/>
</dbReference>
<dbReference type="Proteomes" id="UP000614410">
    <property type="component" value="Unassembled WGS sequence"/>
</dbReference>
<accession>A0A934KJU5</accession>
<keyword evidence="1 9" id="KW-0963">Cytoplasm</keyword>
<dbReference type="Gene3D" id="1.10.10.10">
    <property type="entry name" value="Winged helix-like DNA-binding domain superfamily/Winged helix DNA-binding domain"/>
    <property type="match status" value="1"/>
</dbReference>
<comment type="subunit">
    <text evidence="9">Homohexamer. Forms an RuvA(8)-RuvB(12)-Holliday junction (HJ) complex. HJ DNA is sandwiched between 2 RuvA tetramers; dsDNA enters through RuvA and exits via RuvB. An RuvB hexamer assembles on each DNA strand where it exits the tetramer. Each RuvB hexamer is contacted by two RuvA subunits (via domain III) on 2 adjacent RuvB subunits; this complex drives branch migration. In the full resolvosome a probable DNA-RuvA(4)-RuvB(12)-RuvC(2) complex forms which resolves the HJ.</text>
</comment>
<feature type="binding site" evidence="9">
    <location>
        <position position="220"/>
    </location>
    <ligand>
        <name>ATP</name>
        <dbReference type="ChEBI" id="CHEBI:30616"/>
    </ligand>
</feature>
<evidence type="ECO:0000256" key="2">
    <source>
        <dbReference type="ARBA" id="ARBA00022741"/>
    </source>
</evidence>
<keyword evidence="11" id="KW-0347">Helicase</keyword>
<keyword evidence="4 9" id="KW-0378">Hydrolase</keyword>
<comment type="similarity">
    <text evidence="9">Belongs to the RuvB family.</text>
</comment>
<dbReference type="InterPro" id="IPR004605">
    <property type="entry name" value="DNA_helicase_Holl-junc_RuvB"/>
</dbReference>
<organism evidence="11 12">
    <name type="scientific">Candidatus Amunia macphersoniae</name>
    <dbReference type="NCBI Taxonomy" id="3127014"/>
    <lineage>
        <taxon>Bacteria</taxon>
        <taxon>Bacillati</taxon>
        <taxon>Candidatus Dormiibacterota</taxon>
        <taxon>Candidatus Dormibacteria</taxon>
        <taxon>Candidatus Aeolococcales</taxon>
        <taxon>Candidatus Aeolococcaceae</taxon>
        <taxon>Candidatus Amunia</taxon>
    </lineage>
</organism>
<dbReference type="Pfam" id="PF17864">
    <property type="entry name" value="AAA_lid_4"/>
    <property type="match status" value="1"/>
</dbReference>
<dbReference type="Pfam" id="PF05496">
    <property type="entry name" value="RuvB_N"/>
    <property type="match status" value="1"/>
</dbReference>
<evidence type="ECO:0000256" key="4">
    <source>
        <dbReference type="ARBA" id="ARBA00022801"/>
    </source>
</evidence>
<comment type="domain">
    <text evidence="9">Has 3 domains, the large (RuvB-L) and small ATPase (RuvB-S) domains and the C-terminal head (RuvB-H) domain. The head domain binds DNA, while the ATPase domains jointly bind ATP, ADP or are empty depending on the state of the subunit in the translocation cycle. During a single DNA translocation step the structure of each domain remains the same, but their relative positions change.</text>
</comment>
<evidence type="ECO:0000313" key="11">
    <source>
        <dbReference type="EMBL" id="MBJ7610171.1"/>
    </source>
</evidence>
<evidence type="ECO:0000256" key="5">
    <source>
        <dbReference type="ARBA" id="ARBA00022840"/>
    </source>
</evidence>
<dbReference type="GO" id="GO:0005524">
    <property type="term" value="F:ATP binding"/>
    <property type="evidence" value="ECO:0007669"/>
    <property type="project" value="UniProtKB-UniRule"/>
</dbReference>